<evidence type="ECO:0000313" key="11">
    <source>
        <dbReference type="RefSeq" id="XP_006826056.1"/>
    </source>
</evidence>
<gene>
    <name evidence="11" type="primary">LOC102804244</name>
</gene>
<evidence type="ECO:0000256" key="8">
    <source>
        <dbReference type="SAM" id="Phobius"/>
    </source>
</evidence>
<keyword evidence="10" id="KW-1185">Reference proteome</keyword>
<dbReference type="RefSeq" id="XP_006826056.1">
    <property type="nucleotide sequence ID" value="XM_006825993.1"/>
</dbReference>
<accession>A0ABM0N1B5</accession>
<dbReference type="Gene3D" id="1.20.5.320">
    <property type="entry name" value="6-Phosphogluconate Dehydrogenase, domain 3"/>
    <property type="match status" value="1"/>
</dbReference>
<evidence type="ECO:0000256" key="2">
    <source>
        <dbReference type="ARBA" id="ARBA00008670"/>
    </source>
</evidence>
<evidence type="ECO:0000256" key="5">
    <source>
        <dbReference type="ARBA" id="ARBA00023157"/>
    </source>
</evidence>
<dbReference type="Pfam" id="PF01391">
    <property type="entry name" value="Collagen"/>
    <property type="match status" value="2"/>
</dbReference>
<evidence type="ECO:0000256" key="4">
    <source>
        <dbReference type="ARBA" id="ARBA00022525"/>
    </source>
</evidence>
<dbReference type="PANTHER" id="PTHR15151:SF24">
    <property type="entry name" value="A PROLIFERATION-INDUCING LIGAND-LIKE PROTEIN-RELATED"/>
    <property type="match status" value="1"/>
</dbReference>
<keyword evidence="8" id="KW-1133">Transmembrane helix</keyword>
<dbReference type="PROSITE" id="PS50049">
    <property type="entry name" value="THD_2"/>
    <property type="match status" value="1"/>
</dbReference>
<proteinExistence type="inferred from homology"/>
<evidence type="ECO:0000256" key="1">
    <source>
        <dbReference type="ARBA" id="ARBA00004613"/>
    </source>
</evidence>
<protein>
    <submittedName>
        <fullName evidence="11">Ectodysplasin-A-like</fullName>
    </submittedName>
</protein>
<reference evidence="11" key="1">
    <citation type="submission" date="2025-08" db="UniProtKB">
        <authorList>
            <consortium name="RefSeq"/>
        </authorList>
    </citation>
    <scope>IDENTIFICATION</scope>
    <source>
        <tissue evidence="11">Testes</tissue>
    </source>
</reference>
<keyword evidence="8" id="KW-0472">Membrane</keyword>
<dbReference type="Gene3D" id="2.60.120.40">
    <property type="match status" value="1"/>
</dbReference>
<name>A0ABM0N1B5_SACKO</name>
<dbReference type="GeneID" id="102804244"/>
<dbReference type="InterPro" id="IPR008983">
    <property type="entry name" value="Tumour_necrosis_fac-like_dom"/>
</dbReference>
<dbReference type="InterPro" id="IPR008160">
    <property type="entry name" value="Collagen"/>
</dbReference>
<keyword evidence="4" id="KW-0964">Secreted</keyword>
<comment type="similarity">
    <text evidence="2">Belongs to the tumor necrosis factor family.</text>
</comment>
<sequence length="351" mass="38021">MENTFKEASTTHGASSEHRRKGGWPWLLFCCICVCFSFGAYIVLTLYWLSELNSKIHDGDDKLLVLERRIAKLEIDNVQQGKSTMTVSNRAHRYKRDDKSKDEVLSCFICPPGPEGLQGQKGDEGPRGKRGRRGTAGKQGAKGMQGIPGMKGDIGEASIGPPGIPGKTGQKGERGATGPIGPMGPPGKQGEIGLPGVRGPRGHPGSRTLTEINRKSQAIHLQGNNGNRFPSLQKLDRFGVLNNWRVYSNSGGFTLLGNGNVTVSEKGQYYIYSNVLFYDDGALFGAHTTINGKPFLTCSGVRAKAALKFGTCYSSGVTHLNNQDMIGIRSVYPARIVDMHSQSTYFGIIKV</sequence>
<dbReference type="InterPro" id="IPR051748">
    <property type="entry name" value="TNF_Ligand_Superfamily"/>
</dbReference>
<keyword evidence="8" id="KW-0812">Transmembrane</keyword>
<evidence type="ECO:0000256" key="3">
    <source>
        <dbReference type="ARBA" id="ARBA00022514"/>
    </source>
</evidence>
<evidence type="ECO:0000313" key="10">
    <source>
        <dbReference type="Proteomes" id="UP000694865"/>
    </source>
</evidence>
<dbReference type="Pfam" id="PF00229">
    <property type="entry name" value="TNF"/>
    <property type="match status" value="1"/>
</dbReference>
<organism evidence="10 11">
    <name type="scientific">Saccoglossus kowalevskii</name>
    <name type="common">Acorn worm</name>
    <dbReference type="NCBI Taxonomy" id="10224"/>
    <lineage>
        <taxon>Eukaryota</taxon>
        <taxon>Metazoa</taxon>
        <taxon>Hemichordata</taxon>
        <taxon>Enteropneusta</taxon>
        <taxon>Harrimaniidae</taxon>
        <taxon>Saccoglossus</taxon>
    </lineage>
</organism>
<feature type="region of interest" description="Disordered" evidence="7">
    <location>
        <begin position="112"/>
        <end position="148"/>
    </location>
</feature>
<feature type="region of interest" description="Disordered" evidence="7">
    <location>
        <begin position="1"/>
        <end position="20"/>
    </location>
</feature>
<dbReference type="Proteomes" id="UP000694865">
    <property type="component" value="Unplaced"/>
</dbReference>
<dbReference type="PANTHER" id="PTHR15151">
    <property type="entry name" value="PROTEIN EIGER"/>
    <property type="match status" value="1"/>
</dbReference>
<keyword evidence="5" id="KW-1015">Disulfide bond</keyword>
<feature type="domain" description="THD" evidence="9">
    <location>
        <begin position="217"/>
        <end position="351"/>
    </location>
</feature>
<dbReference type="SUPFAM" id="SSF49842">
    <property type="entry name" value="TNF-like"/>
    <property type="match status" value="1"/>
</dbReference>
<dbReference type="InterPro" id="IPR006052">
    <property type="entry name" value="TNF_dom"/>
</dbReference>
<comment type="subcellular location">
    <subcellularLocation>
        <location evidence="1">Secreted</location>
    </subcellularLocation>
</comment>
<keyword evidence="3" id="KW-0202">Cytokine</keyword>
<feature type="transmembrane region" description="Helical" evidence="8">
    <location>
        <begin position="26"/>
        <end position="49"/>
    </location>
</feature>
<feature type="compositionally biased region" description="Polar residues" evidence="7">
    <location>
        <begin position="1"/>
        <end position="14"/>
    </location>
</feature>
<evidence type="ECO:0000259" key="9">
    <source>
        <dbReference type="PROSITE" id="PS50049"/>
    </source>
</evidence>
<evidence type="ECO:0000256" key="7">
    <source>
        <dbReference type="SAM" id="MobiDB-lite"/>
    </source>
</evidence>
<keyword evidence="6" id="KW-0325">Glycoprotein</keyword>
<evidence type="ECO:0000256" key="6">
    <source>
        <dbReference type="ARBA" id="ARBA00023180"/>
    </source>
</evidence>
<feature type="region of interest" description="Disordered" evidence="7">
    <location>
        <begin position="166"/>
        <end position="187"/>
    </location>
</feature>